<evidence type="ECO:0000313" key="2">
    <source>
        <dbReference type="Proteomes" id="UP000325424"/>
    </source>
</evidence>
<gene>
    <name evidence="1" type="ORF">CPT_Moby_202</name>
</gene>
<evidence type="ECO:0000313" key="1">
    <source>
        <dbReference type="EMBL" id="QFR57927.1"/>
    </source>
</evidence>
<protein>
    <submittedName>
        <fullName evidence="1">Uncharacterized protein</fullName>
    </submittedName>
</protein>
<proteinExistence type="predicted"/>
<keyword evidence="2" id="KW-1185">Reference proteome</keyword>
<dbReference type="EMBL" id="MN095772">
    <property type="protein sequence ID" value="QFR57927.1"/>
    <property type="molecule type" value="Genomic_DNA"/>
</dbReference>
<reference evidence="2" key="1">
    <citation type="submission" date="2019-06" db="EMBL/GenBank/DDBJ databases">
        <title>Complete genome sequence of Stenotrophomonas phage Moby.</title>
        <authorList>
            <person name="Vicary A."/>
            <person name="Newkirk H."/>
            <person name="Moreland R."/>
            <person name="Liu M."/>
            <person name="Ramsey J."/>
            <person name="Gonzalez C.F."/>
            <person name="Leavitt J."/>
        </authorList>
    </citation>
    <scope>NUCLEOTIDE SEQUENCE [LARGE SCALE GENOMIC DNA]</scope>
</reference>
<dbReference type="Proteomes" id="UP000325424">
    <property type="component" value="Segment"/>
</dbReference>
<sequence length="359" mass="38718">MANVRPIVRKNGVMTQMRGTDVIDPSLLPYGAPIGYNVLINGGWKIWQRGTSKTLNAPLAAYVADRWQGVCGGDAGASLALSRQKFAIPVDSATHYGRFATQNATANTDSFICQIIEGVGTFAGKTTTASFYGWANASNTPVGVRIIQRFGSGGSPEVETEIGLLNLNITPGYVSITFDVPSIAGKTIGSNDMLFLIFDFCKASGYGDQLKQKNPVVAMTMNKWELGTTRTTFADLDDAAEFRKCQRYYEKSYNTDTEPGTTTVPGAAGSGARTPYYLQAPCTQFTVSKRVPPSISIYSPQSGQNGNVAEYNTSGNFVANRIGIVLNIGQSNFEMILGNGDATVDNTIRWHWVADAELF</sequence>
<accession>A0A5P8PMF1</accession>
<name>A0A5P8PMF1_9CAUD</name>
<organism evidence="1 2">
    <name type="scientific">Stenotrophomonas phage Moby</name>
    <dbReference type="NCBI Taxonomy" id="2601680"/>
    <lineage>
        <taxon>Viruses</taxon>
        <taxon>Duplodnaviria</taxon>
        <taxon>Heunggongvirae</taxon>
        <taxon>Uroviricota</taxon>
        <taxon>Caudoviricetes</taxon>
        <taxon>Menderavirus</taxon>
        <taxon>Menderavirus moby</taxon>
    </lineage>
</organism>